<evidence type="ECO:0000313" key="3">
    <source>
        <dbReference type="Proteomes" id="UP000310066"/>
    </source>
</evidence>
<reference evidence="2 3" key="1">
    <citation type="submission" date="2017-03" db="EMBL/GenBank/DDBJ databases">
        <title>Genomes of endolithic fungi from Antarctica.</title>
        <authorList>
            <person name="Coleine C."/>
            <person name="Masonjones S."/>
            <person name="Stajich J.E."/>
        </authorList>
    </citation>
    <scope>NUCLEOTIDE SEQUENCE [LARGE SCALE GENOMIC DNA]</scope>
    <source>
        <strain evidence="2 3">CCFEE 5311</strain>
    </source>
</reference>
<organism evidence="2 3">
    <name type="scientific">Friedmanniomyces endolithicus</name>
    <dbReference type="NCBI Taxonomy" id="329885"/>
    <lineage>
        <taxon>Eukaryota</taxon>
        <taxon>Fungi</taxon>
        <taxon>Dikarya</taxon>
        <taxon>Ascomycota</taxon>
        <taxon>Pezizomycotina</taxon>
        <taxon>Dothideomycetes</taxon>
        <taxon>Dothideomycetidae</taxon>
        <taxon>Mycosphaerellales</taxon>
        <taxon>Teratosphaeriaceae</taxon>
        <taxon>Friedmanniomyces</taxon>
    </lineage>
</organism>
<evidence type="ECO:0000313" key="2">
    <source>
        <dbReference type="EMBL" id="TKA35631.1"/>
    </source>
</evidence>
<feature type="compositionally biased region" description="Polar residues" evidence="1">
    <location>
        <begin position="169"/>
        <end position="182"/>
    </location>
</feature>
<feature type="compositionally biased region" description="Polar residues" evidence="1">
    <location>
        <begin position="128"/>
        <end position="148"/>
    </location>
</feature>
<proteinExistence type="predicted"/>
<evidence type="ECO:0000256" key="1">
    <source>
        <dbReference type="SAM" id="MobiDB-lite"/>
    </source>
</evidence>
<gene>
    <name evidence="2" type="ORF">B0A54_12599</name>
</gene>
<dbReference type="Proteomes" id="UP000310066">
    <property type="component" value="Unassembled WGS sequence"/>
</dbReference>
<accession>A0A4U0UIZ0</accession>
<dbReference type="EMBL" id="NAJP01000067">
    <property type="protein sequence ID" value="TKA35631.1"/>
    <property type="molecule type" value="Genomic_DNA"/>
</dbReference>
<sequence>MASVFGNFNATFPGEVQAEVFGELVKDVFPGYRGTLENGIKLNIDAMGPASTVRPQSGTSKDVRKTQHSADENEADDDHSDEEHMVSASTSQPGPPLTAKSQLPPASREETSSPSSVADRARPPTVEPGSSSTPRVQLSTLKSKNAMTEPSAGPQPADSASARSRDKQQLPTDHTAPVQSLGPSMRKVKPNAEPVRLPTINGIHTTKETVHPLNAGGARKTPRHEGSDPQPGIQDTDFTHKASMTAFEDFFHAWKSLKPSGAFVKPPPGGRSRPTIVRRVDILGWDV</sequence>
<feature type="compositionally biased region" description="Basic and acidic residues" evidence="1">
    <location>
        <begin position="61"/>
        <end position="71"/>
    </location>
</feature>
<name>A0A4U0UIZ0_9PEZI</name>
<dbReference type="AlphaFoldDB" id="A0A4U0UIZ0"/>
<protein>
    <submittedName>
        <fullName evidence="2">Uncharacterized protein</fullName>
    </submittedName>
</protein>
<comment type="caution">
    <text evidence="2">The sequence shown here is derived from an EMBL/GenBank/DDBJ whole genome shotgun (WGS) entry which is preliminary data.</text>
</comment>
<feature type="region of interest" description="Disordered" evidence="1">
    <location>
        <begin position="47"/>
        <end position="237"/>
    </location>
</feature>